<accession>A0A8X6TDD9</accession>
<evidence type="ECO:0000313" key="1">
    <source>
        <dbReference type="EMBL" id="GFT02718.1"/>
    </source>
</evidence>
<evidence type="ECO:0000313" key="3">
    <source>
        <dbReference type="Proteomes" id="UP000887013"/>
    </source>
</evidence>
<keyword evidence="3" id="KW-1185">Reference proteome</keyword>
<sequence>MTVLRLELSACLLLTQLVNKVIRALKLNTDSIQLFTDSSIPLSWINNSYHLLKTFVCNRVVRIQELSKDFHWKHVSSKSNPADLLSRGLEEKALVASKLWWKGPDLSRINLFDTQTLQSPSSSTDKLYSDELKTPYKVTVKSNNDPNFLDTLIDITNNFHKLN</sequence>
<organism evidence="1 3">
    <name type="scientific">Nephila pilipes</name>
    <name type="common">Giant wood spider</name>
    <name type="synonym">Nephila maculata</name>
    <dbReference type="NCBI Taxonomy" id="299642"/>
    <lineage>
        <taxon>Eukaryota</taxon>
        <taxon>Metazoa</taxon>
        <taxon>Ecdysozoa</taxon>
        <taxon>Arthropoda</taxon>
        <taxon>Chelicerata</taxon>
        <taxon>Arachnida</taxon>
        <taxon>Araneae</taxon>
        <taxon>Araneomorphae</taxon>
        <taxon>Entelegynae</taxon>
        <taxon>Araneoidea</taxon>
        <taxon>Nephilidae</taxon>
        <taxon>Nephila</taxon>
    </lineage>
</organism>
<name>A0A8X6TDD9_NEPPI</name>
<proteinExistence type="predicted"/>
<dbReference type="Pfam" id="PF05380">
    <property type="entry name" value="Peptidase_A17"/>
    <property type="match status" value="1"/>
</dbReference>
<dbReference type="PANTHER" id="PTHR47331">
    <property type="entry name" value="PHD-TYPE DOMAIN-CONTAINING PROTEIN"/>
    <property type="match status" value="1"/>
</dbReference>
<dbReference type="Proteomes" id="UP000887013">
    <property type="component" value="Unassembled WGS sequence"/>
</dbReference>
<dbReference type="EMBL" id="BMAW01026567">
    <property type="protein sequence ID" value="GFT97881.1"/>
    <property type="molecule type" value="Genomic_DNA"/>
</dbReference>
<dbReference type="EMBL" id="BMAW01102112">
    <property type="protein sequence ID" value="GFT02718.1"/>
    <property type="molecule type" value="Genomic_DNA"/>
</dbReference>
<evidence type="ECO:0000313" key="2">
    <source>
        <dbReference type="EMBL" id="GFT97881.1"/>
    </source>
</evidence>
<comment type="caution">
    <text evidence="1">The sequence shown here is derived from an EMBL/GenBank/DDBJ whole genome shotgun (WGS) entry which is preliminary data.</text>
</comment>
<dbReference type="AlphaFoldDB" id="A0A8X6TDD9"/>
<protein>
    <submittedName>
        <fullName evidence="1">Integrase catalytic domain-containing protein</fullName>
    </submittedName>
</protein>
<gene>
    <name evidence="1" type="primary">AVEN_169200_1</name>
    <name evidence="1" type="ORF">NPIL_324461</name>
    <name evidence="2" type="ORF">NPIL_603341</name>
</gene>
<dbReference type="OrthoDB" id="6431246at2759"/>
<dbReference type="InterPro" id="IPR008042">
    <property type="entry name" value="Retrotrans_Pao"/>
</dbReference>
<reference evidence="1" key="1">
    <citation type="submission" date="2020-08" db="EMBL/GenBank/DDBJ databases">
        <title>Multicomponent nature underlies the extraordinary mechanical properties of spider dragline silk.</title>
        <authorList>
            <person name="Kono N."/>
            <person name="Nakamura H."/>
            <person name="Mori M."/>
            <person name="Yoshida Y."/>
            <person name="Ohtoshi R."/>
            <person name="Malay A.D."/>
            <person name="Moran D.A.P."/>
            <person name="Tomita M."/>
            <person name="Numata K."/>
            <person name="Arakawa K."/>
        </authorList>
    </citation>
    <scope>NUCLEOTIDE SEQUENCE</scope>
</reference>